<evidence type="ECO:0000256" key="6">
    <source>
        <dbReference type="ARBA" id="ARBA00022528"/>
    </source>
</evidence>
<dbReference type="InterPro" id="IPR000223">
    <property type="entry name" value="Pept_S26A_signal_pept_1"/>
</dbReference>
<dbReference type="CDD" id="cd06530">
    <property type="entry name" value="S26_SPase_I"/>
    <property type="match status" value="1"/>
</dbReference>
<evidence type="ECO:0000256" key="3">
    <source>
        <dbReference type="ARBA" id="ARBA00004370"/>
    </source>
</evidence>
<dbReference type="FunFam" id="2.10.109.10:FF:000012">
    <property type="entry name" value="Peptidase/ serine-type peptidase"/>
    <property type="match status" value="1"/>
</dbReference>
<dbReference type="Gene3D" id="2.10.109.10">
    <property type="entry name" value="Umud Fragment, subunit A"/>
    <property type="match status" value="1"/>
</dbReference>
<evidence type="ECO:0000256" key="4">
    <source>
        <dbReference type="ARBA" id="ARBA00009370"/>
    </source>
</evidence>
<evidence type="ECO:0000313" key="15">
    <source>
        <dbReference type="EMBL" id="ABR17209.1"/>
    </source>
</evidence>
<dbReference type="GO" id="GO:0009003">
    <property type="term" value="F:signal peptidase activity"/>
    <property type="evidence" value="ECO:0007669"/>
    <property type="project" value="UniProtKB-EC"/>
</dbReference>
<keyword evidence="13" id="KW-0732">Signal</keyword>
<keyword evidence="10" id="KW-0809">Transit peptide</keyword>
<dbReference type="Pfam" id="PF10502">
    <property type="entry name" value="Peptidase_S26"/>
    <property type="match status" value="1"/>
</dbReference>
<dbReference type="OMA" id="FGNGWVN"/>
<evidence type="ECO:0000256" key="2">
    <source>
        <dbReference type="ARBA" id="ARBA00004229"/>
    </source>
</evidence>
<evidence type="ECO:0000256" key="8">
    <source>
        <dbReference type="ARBA" id="ARBA00022670"/>
    </source>
</evidence>
<comment type="subcellular location">
    <subcellularLocation>
        <location evidence="3">Membrane</location>
    </subcellularLocation>
    <subcellularLocation>
        <location evidence="2">Plastid</location>
        <location evidence="2">Chloroplast</location>
    </subcellularLocation>
</comment>
<evidence type="ECO:0000256" key="11">
    <source>
        <dbReference type="ARBA" id="ARBA00023136"/>
    </source>
</evidence>
<protein>
    <recommendedName>
        <fullName evidence="5">signal peptidase I</fullName>
        <ecNumber evidence="5">3.4.21.89</ecNumber>
    </recommendedName>
</protein>
<sequence>MALQCTVTCPILFAASLAGACGFSQAAGKVLLSSPSYEKHRPRPGFWAKKAVAALRECKLEYCPSWKKQNTRGGLASLEKIFVPDLLCSQSPPSVSLNSFIKTPTASPTLIGCAGFSSMGGASMFRLKSSTMIPFFQGLKWLPCHEFFQGLLLVKPGRRDNCVSSSCSLSNDDQGGGVEEDNALLEKETEKRPETVQQKSGSERLSWLPEWAHISSDDAKTLAAAVAISLIFRSFVAEPRFIPSLSMYPTFNVGDRIVAEKVSYYFRKPDVTDIVIFKAPPTLQKNGYSAGDVFIKRVVAKSGDCVEVRNGKLLVNGVVQDEDFILEPPKYEMDPVCVPEDYVFVMGDNRNNSFDSHVWGPLPVKNILGRSVLRYWPPTRLGSTVHETGTVISLDRRVAS</sequence>
<proteinExistence type="evidence at transcript level"/>
<dbReference type="AlphaFoldDB" id="B8LNH9"/>
<keyword evidence="6" id="KW-0150">Chloroplast</keyword>
<dbReference type="PANTHER" id="PTHR43390">
    <property type="entry name" value="SIGNAL PEPTIDASE I"/>
    <property type="match status" value="1"/>
</dbReference>
<reference evidence="15" key="1">
    <citation type="submission" date="2007-06" db="EMBL/GenBank/DDBJ databases">
        <title>Full length cDNA sequences from Sitka Spruce (Picea sitchensis).</title>
        <authorList>
            <person name="Ralph S.G."/>
            <person name="Chun H.E."/>
            <person name="Liao N."/>
            <person name="Ali J."/>
            <person name="Reid K."/>
            <person name="Kolosova N."/>
            <person name="Cooper N."/>
            <person name="Cullis C."/>
            <person name="Jancsik S."/>
            <person name="Moore R."/>
            <person name="Mayo M."/>
            <person name="Wagner S."/>
            <person name="Holt R.A."/>
            <person name="Jones S.J.M."/>
            <person name="Marra M.A."/>
            <person name="Ritland C.E."/>
            <person name="Ritland K."/>
            <person name="Bohlmann J."/>
        </authorList>
    </citation>
    <scope>NUCLEOTIDE SEQUENCE</scope>
    <source>
        <tissue evidence="15">Green portion of the leader tissue</tissue>
    </source>
</reference>
<feature type="signal peptide" evidence="13">
    <location>
        <begin position="1"/>
        <end position="26"/>
    </location>
</feature>
<evidence type="ECO:0000256" key="7">
    <source>
        <dbReference type="ARBA" id="ARBA00022640"/>
    </source>
</evidence>
<dbReference type="NCBIfam" id="TIGR02227">
    <property type="entry name" value="sigpep_I_bact"/>
    <property type="match status" value="1"/>
</dbReference>
<dbReference type="GO" id="GO:0009535">
    <property type="term" value="C:chloroplast thylakoid membrane"/>
    <property type="evidence" value="ECO:0007669"/>
    <property type="project" value="TreeGrafter"/>
</dbReference>
<keyword evidence="8" id="KW-0645">Protease</keyword>
<keyword evidence="11" id="KW-0472">Membrane</keyword>
<dbReference type="PROSITE" id="PS00761">
    <property type="entry name" value="SPASE_I_3"/>
    <property type="match status" value="1"/>
</dbReference>
<dbReference type="GO" id="GO:0006465">
    <property type="term" value="P:signal peptide processing"/>
    <property type="evidence" value="ECO:0007669"/>
    <property type="project" value="InterPro"/>
</dbReference>
<comment type="similarity">
    <text evidence="4">Belongs to the peptidase S26 family.</text>
</comment>
<evidence type="ECO:0000256" key="9">
    <source>
        <dbReference type="ARBA" id="ARBA00022801"/>
    </source>
</evidence>
<organism evidence="15">
    <name type="scientific">Picea sitchensis</name>
    <name type="common">Sitka spruce</name>
    <name type="synonym">Pinus sitchensis</name>
    <dbReference type="NCBI Taxonomy" id="3332"/>
    <lineage>
        <taxon>Eukaryota</taxon>
        <taxon>Viridiplantae</taxon>
        <taxon>Streptophyta</taxon>
        <taxon>Embryophyta</taxon>
        <taxon>Tracheophyta</taxon>
        <taxon>Spermatophyta</taxon>
        <taxon>Pinopsida</taxon>
        <taxon>Pinidae</taxon>
        <taxon>Conifers I</taxon>
        <taxon>Pinales</taxon>
        <taxon>Pinaceae</taxon>
        <taxon>Picea</taxon>
    </lineage>
</organism>
<accession>B8LNH9</accession>
<dbReference type="PRINTS" id="PR00727">
    <property type="entry name" value="LEADERPTASE"/>
</dbReference>
<dbReference type="InterPro" id="IPR019533">
    <property type="entry name" value="Peptidase_S26"/>
</dbReference>
<evidence type="ECO:0000256" key="12">
    <source>
        <dbReference type="PIRSR" id="PIRSR600223-1"/>
    </source>
</evidence>
<dbReference type="SUPFAM" id="SSF51306">
    <property type="entry name" value="LexA/Signal peptidase"/>
    <property type="match status" value="1"/>
</dbReference>
<feature type="active site" evidence="12">
    <location>
        <position position="246"/>
    </location>
</feature>
<dbReference type="EC" id="3.4.21.89" evidence="5"/>
<dbReference type="InterPro" id="IPR036286">
    <property type="entry name" value="LexA/Signal_pep-like_sf"/>
</dbReference>
<evidence type="ECO:0000256" key="10">
    <source>
        <dbReference type="ARBA" id="ARBA00022946"/>
    </source>
</evidence>
<name>B8LNH9_PICSI</name>
<feature type="active site" evidence="12">
    <location>
        <position position="296"/>
    </location>
</feature>
<evidence type="ECO:0000256" key="5">
    <source>
        <dbReference type="ARBA" id="ARBA00013208"/>
    </source>
</evidence>
<keyword evidence="9" id="KW-0378">Hydrolase</keyword>
<dbReference type="GO" id="GO:0010027">
    <property type="term" value="P:thylakoid membrane organization"/>
    <property type="evidence" value="ECO:0007669"/>
    <property type="project" value="TreeGrafter"/>
</dbReference>
<dbReference type="PROSITE" id="PS00501">
    <property type="entry name" value="SPASE_I_1"/>
    <property type="match status" value="1"/>
</dbReference>
<evidence type="ECO:0000256" key="1">
    <source>
        <dbReference type="ARBA" id="ARBA00000677"/>
    </source>
</evidence>
<dbReference type="GO" id="GO:0004252">
    <property type="term" value="F:serine-type endopeptidase activity"/>
    <property type="evidence" value="ECO:0007669"/>
    <property type="project" value="InterPro"/>
</dbReference>
<feature type="chain" id="PRO_5002874377" description="signal peptidase I" evidence="13">
    <location>
        <begin position="27"/>
        <end position="400"/>
    </location>
</feature>
<dbReference type="InterPro" id="IPR019758">
    <property type="entry name" value="Pept_S26A_signal_pept_1_CS"/>
</dbReference>
<dbReference type="InterPro" id="IPR019756">
    <property type="entry name" value="Pept_S26A_signal_pept_1_Ser-AS"/>
</dbReference>
<comment type="catalytic activity">
    <reaction evidence="1">
        <text>Cleavage of hydrophobic, N-terminal signal or leader sequences from secreted and periplasmic proteins.</text>
        <dbReference type="EC" id="3.4.21.89"/>
    </reaction>
</comment>
<feature type="domain" description="Peptidase S26" evidence="14">
    <location>
        <begin position="220"/>
        <end position="376"/>
    </location>
</feature>
<evidence type="ECO:0000256" key="13">
    <source>
        <dbReference type="SAM" id="SignalP"/>
    </source>
</evidence>
<evidence type="ECO:0000259" key="14">
    <source>
        <dbReference type="Pfam" id="PF10502"/>
    </source>
</evidence>
<keyword evidence="7" id="KW-0934">Plastid</keyword>
<dbReference type="PANTHER" id="PTHR43390:SF2">
    <property type="entry name" value="THYLAKOIDAL PROCESSING PEPTIDASE 2, CHLOROPLASTIC-RELATED"/>
    <property type="match status" value="1"/>
</dbReference>
<dbReference type="EMBL" id="EF677383">
    <property type="protein sequence ID" value="ABR17209.1"/>
    <property type="molecule type" value="mRNA"/>
</dbReference>